<dbReference type="Gene3D" id="1.20.5.5160">
    <property type="match status" value="1"/>
</dbReference>
<dbReference type="InterPro" id="IPR011009">
    <property type="entry name" value="Kinase-like_dom_sf"/>
</dbReference>
<evidence type="ECO:0000256" key="5">
    <source>
        <dbReference type="ARBA" id="ARBA00022840"/>
    </source>
</evidence>
<keyword evidence="4 7" id="KW-0547">Nucleotide-binding</keyword>
<name>A0ABR4NXI7_9SACH</name>
<dbReference type="InterPro" id="IPR000571">
    <property type="entry name" value="Znf_CCCH"/>
</dbReference>
<feature type="zinc finger region" description="C3H1-type" evidence="8">
    <location>
        <begin position="8"/>
        <end position="37"/>
    </location>
</feature>
<dbReference type="EMBL" id="JBEVYD010000004">
    <property type="protein sequence ID" value="KAL3233586.1"/>
    <property type="molecule type" value="Genomic_DNA"/>
</dbReference>
<comment type="caution">
    <text evidence="10">The sequence shown here is derived from an EMBL/GenBank/DDBJ whole genome shotgun (WGS) entry which is preliminary data.</text>
</comment>
<dbReference type="Gene3D" id="1.10.510.10">
    <property type="entry name" value="Transferase(Phosphotransferase) domain 1"/>
    <property type="match status" value="1"/>
</dbReference>
<dbReference type="InterPro" id="IPR030844">
    <property type="entry name" value="PAN3"/>
</dbReference>
<keyword evidence="6 7" id="KW-0175">Coiled coil</keyword>
<proteinExistence type="inferred from homology"/>
<organism evidence="10 11">
    <name type="scientific">Nakaseomyces bracarensis</name>
    <dbReference type="NCBI Taxonomy" id="273131"/>
    <lineage>
        <taxon>Eukaryota</taxon>
        <taxon>Fungi</taxon>
        <taxon>Dikarya</taxon>
        <taxon>Ascomycota</taxon>
        <taxon>Saccharomycotina</taxon>
        <taxon>Saccharomycetes</taxon>
        <taxon>Saccharomycetales</taxon>
        <taxon>Saccharomycetaceae</taxon>
        <taxon>Nakaseomyces</taxon>
    </lineage>
</organism>
<evidence type="ECO:0000256" key="8">
    <source>
        <dbReference type="PROSITE-ProRule" id="PRU00723"/>
    </source>
</evidence>
<dbReference type="InterPro" id="IPR041332">
    <property type="entry name" value="Pan3_CK"/>
</dbReference>
<dbReference type="HAMAP" id="MF_03181">
    <property type="entry name" value="PAN3"/>
    <property type="match status" value="1"/>
</dbReference>
<reference evidence="10 11" key="1">
    <citation type="submission" date="2024-05" db="EMBL/GenBank/DDBJ databases">
        <title>Long read based assembly of the Candida bracarensis genome reveals expanded adhesin content.</title>
        <authorList>
            <person name="Marcet-Houben M."/>
            <person name="Ksiezopolska E."/>
            <person name="Gabaldon T."/>
        </authorList>
    </citation>
    <scope>NUCLEOTIDE SEQUENCE [LARGE SCALE GENOMIC DNA]</scope>
    <source>
        <strain evidence="10 11">CBM6</strain>
    </source>
</reference>
<evidence type="ECO:0000256" key="7">
    <source>
        <dbReference type="HAMAP-Rule" id="MF_03181"/>
    </source>
</evidence>
<keyword evidence="8" id="KW-0862">Zinc</keyword>
<comment type="similarity">
    <text evidence="7">Belongs to the protein kinase superfamily. PAN3 family.</text>
</comment>
<feature type="binding site" evidence="7">
    <location>
        <begin position="509"/>
        <end position="510"/>
    </location>
    <ligand>
        <name>ATP</name>
        <dbReference type="ChEBI" id="CHEBI:30616"/>
    </ligand>
</feature>
<dbReference type="PANTHER" id="PTHR12272:SF11">
    <property type="entry name" value="PAN2-PAN3 DEADENYLATION COMPLEX SUBUNIT PAN3"/>
    <property type="match status" value="1"/>
</dbReference>
<feature type="domain" description="C3H1-type" evidence="9">
    <location>
        <begin position="8"/>
        <end position="37"/>
    </location>
</feature>
<keyword evidence="3 7" id="KW-0507">mRNA processing</keyword>
<dbReference type="Pfam" id="PF18101">
    <property type="entry name" value="Pan3_CK"/>
    <property type="match status" value="1"/>
</dbReference>
<comment type="function">
    <text evidence="7">Regulatory subunit of the poly(A)-nuclease (PAN) deadenylation complex, one of two cytoplasmic mRNA deadenylases involved in mRNA turnover. PAN specifically shortens poly(A) tails of RNA and the activity is stimulated by poly(A)-binding protein PAB1. PAN deadenylation is followed by rapid degradation of the shortened mRNA tails by the CCR4-NOT complex. Deadenylated mRNAs are then degraded by two alternative mechanisms, namely exosome-mediated 3'-5' exonucleolytic degradation, or deadenlyation-dependent mRNA decaping and subsequent 5'-3' exonucleolytic degradation by XRN1. May also be involved in post-transcriptional maturation of mRNA poly(A) tails. PAN3 acts as a positive regulator for PAN activity, recruiting the catalytic subunit PAN2 to mRNA via its interaction with RNA and with PAB1.</text>
</comment>
<comment type="domain">
    <text evidence="7">The N-terminal zinc finger binds to poly(A) RNA.</text>
</comment>
<dbReference type="PROSITE" id="PS50103">
    <property type="entry name" value="ZF_C3H1"/>
    <property type="match status" value="1"/>
</dbReference>
<dbReference type="Gene3D" id="6.10.250.3160">
    <property type="match status" value="1"/>
</dbReference>
<evidence type="ECO:0000313" key="11">
    <source>
        <dbReference type="Proteomes" id="UP001623330"/>
    </source>
</evidence>
<comment type="subcellular location">
    <subcellularLocation>
        <location evidence="1 7">Cytoplasm</location>
    </subcellularLocation>
</comment>
<evidence type="ECO:0000313" key="10">
    <source>
        <dbReference type="EMBL" id="KAL3233586.1"/>
    </source>
</evidence>
<evidence type="ECO:0000256" key="1">
    <source>
        <dbReference type="ARBA" id="ARBA00004496"/>
    </source>
</evidence>
<comment type="domain">
    <text evidence="7">Contains a pseudokinase domain. The protein kinase domain is predicted to be catalytically inactive because some of the residues important for catalytic activity are substituted and it lacks the equivalent of the binding site for a peptide substrate. However, it has retained an ATP-binding site and ATP-binding is required for mRNA degradation, stimulating the activity of the PAN2 nuclease in vitro. The nucleotide-binding site is juxtaposed to the RNase active site of PAN2 in the complex and may actually bind nucleosides of a poly(A) RNA rather than ATP, feeding the poly(A)-tail to the active site of the deadenylase and thus increasing the efficiency with which this distributive enzyme degrades oligo(A) RNAs.</text>
</comment>
<evidence type="ECO:0000259" key="9">
    <source>
        <dbReference type="PROSITE" id="PS50103"/>
    </source>
</evidence>
<evidence type="ECO:0000256" key="4">
    <source>
        <dbReference type="ARBA" id="ARBA00022741"/>
    </source>
</evidence>
<feature type="region of interest" description="Knob domain" evidence="7">
    <location>
        <begin position="648"/>
        <end position="739"/>
    </location>
</feature>
<dbReference type="Proteomes" id="UP001623330">
    <property type="component" value="Unassembled WGS sequence"/>
</dbReference>
<keyword evidence="11" id="KW-1185">Reference proteome</keyword>
<keyword evidence="2 7" id="KW-0963">Cytoplasm</keyword>
<keyword evidence="5 7" id="KW-0067">ATP-binding</keyword>
<evidence type="ECO:0000256" key="2">
    <source>
        <dbReference type="ARBA" id="ARBA00022490"/>
    </source>
</evidence>
<gene>
    <name evidence="7" type="primary">PAN3</name>
    <name evidence="10" type="ORF">RNJ44_03626</name>
</gene>
<dbReference type="PANTHER" id="PTHR12272">
    <property type="entry name" value="DEADENYLATION COMPLEX SUBUNIT PAN3"/>
    <property type="match status" value="1"/>
</dbReference>
<evidence type="ECO:0000256" key="3">
    <source>
        <dbReference type="ARBA" id="ARBA00022664"/>
    </source>
</evidence>
<feature type="coiled-coil region" evidence="7">
    <location>
        <begin position="609"/>
        <end position="647"/>
    </location>
</feature>
<dbReference type="SUPFAM" id="SSF56112">
    <property type="entry name" value="Protein kinase-like (PK-like)"/>
    <property type="match status" value="1"/>
</dbReference>
<protein>
    <recommendedName>
        <fullName evidence="7">PAN2-PAN3 deadenylation complex subunit PAN3</fullName>
    </recommendedName>
    <alternativeName>
        <fullName evidence="7">PAB1P-dependent poly(A)-specific ribonuclease</fullName>
    </alternativeName>
    <alternativeName>
        <fullName evidence="7">Poly(A)-nuclease deadenylation complex subunit 3</fullName>
        <shortName evidence="7">PAN deadenylation complex subunit 3</shortName>
    </alternativeName>
</protein>
<feature type="binding site" evidence="7">
    <location>
        <begin position="455"/>
        <end position="462"/>
    </location>
    <ligand>
        <name>ATP</name>
        <dbReference type="ChEBI" id="CHEBI:30616"/>
    </ligand>
</feature>
<comment type="subunit">
    <text evidence="7">Homodimer. Forms a heterotrimer with a catalytic subunit PAN2 to form the poly(A)-nuclease (PAN) deadenylation complex. Interacts (via PAM-2 motif) with poly(A)-binding protein PAB1 (via PABC domain), conferring substrate specificity of the enzyme complex.</text>
</comment>
<sequence length="739" mass="82068">MDKINPDWAKEVPCRNIIIYGFCKKKDEGCPFKHEGDEAGREEVKVKPTVGVASVQGSTTPVSSVSVSAPILSAGMKNHAPKFNAKASASFTPMSKAADLNSEVNSSGFMENSIPGSPVPLMKTGTPVPFLPPQMFTSSTPVPSQGPMILPSGNSMIVDNNSNNNNNNNNTFNTSNNINGNSTAANMISVDNDNINNNSNVNNNTMLQPNTLSGIENSGIHQSQFQDRPPVIMRDSSMPIGMVPTGMHPMMDPHNSQSIASIKMAGQSTPGGMMQPMNGGPSVDLGMHLNFQYPAIYPPSHSILQYHLYAPDPPPQLENALKKNERTARMLFIPNDLREELVKRNLASLQLFPSGGSIPNIVQDYFGLVPLDFHQKSNSKDRYHGHANSLYKVFSNVDGKLYLLRRIHDIKINDPTTIVKTFQKWSQLDSSSIVALKDLFLTTAFGDSSICIVSDYYPNATSLHETHFSNFTNVLLSEDLLWNYAIQLLNALRVIYNMKNLSIGELDLDKVLITGQARVKISTCPELDLCYPEMESQDEKNEAVTSLRGNLASLGDILFKLACRMANYHGDTISALPLVSEHFKTFLSALKESDISIAELMQSYIGYDRMCNVVLEAQQTMVEYTENILSRELENGRLFRLICKLNFIFGRVENRLDINWSESGDKFAIVLFYDYVFHQISPEGRPVTDLTHVLRCLNKLDAGVQENILLVTPDEMNSIIVSYKKLKEIIDKTFRAMTL</sequence>
<accession>A0ABR4NXI7</accession>
<dbReference type="Pfam" id="PF25586">
    <property type="entry name" value="zf-CCCH_PAN3"/>
    <property type="match status" value="1"/>
</dbReference>
<comment type="caution">
    <text evidence="7">Lacks conserved residue(s) required for the propagation of feature annotation.</text>
</comment>
<dbReference type="Gene3D" id="1.10.287.3700">
    <property type="match status" value="1"/>
</dbReference>
<keyword evidence="8" id="KW-0863">Zinc-finger</keyword>
<keyword evidence="8" id="KW-0479">Metal-binding</keyword>
<evidence type="ECO:0000256" key="6">
    <source>
        <dbReference type="ARBA" id="ARBA00023054"/>
    </source>
</evidence>
<comment type="domain">
    <text evidence="7">The pseudokinase domain, the coiled-coil (CC), and C-terminal knob domain (CK) form a structural unit (PKC) that forms an extensive high-affinity interaction surface for PAN2.</text>
</comment>
<feature type="binding site" evidence="7">
    <location>
        <position position="405"/>
    </location>
    <ligand>
        <name>ATP</name>
        <dbReference type="ChEBI" id="CHEBI:30616"/>
    </ligand>
</feature>